<dbReference type="GO" id="GO:0016810">
    <property type="term" value="F:hydrolase activity, acting on carbon-nitrogen (but not peptide) bonds"/>
    <property type="evidence" value="ECO:0007669"/>
    <property type="project" value="InterPro"/>
</dbReference>
<dbReference type="SUPFAM" id="SSF51338">
    <property type="entry name" value="Composite domain of metallo-dependent hydrolases"/>
    <property type="match status" value="1"/>
</dbReference>
<name>A0A839UIK1_9GAMM</name>
<dbReference type="SUPFAM" id="SSF51556">
    <property type="entry name" value="Metallo-dependent hydrolases"/>
    <property type="match status" value="1"/>
</dbReference>
<dbReference type="Gene3D" id="2.30.40.10">
    <property type="entry name" value="Urease, subunit C, domain 1"/>
    <property type="match status" value="1"/>
</dbReference>
<dbReference type="PANTHER" id="PTHR22642:SF2">
    <property type="entry name" value="PROTEIN LONG AFTER FAR-RED 3"/>
    <property type="match status" value="1"/>
</dbReference>
<dbReference type="Gene3D" id="3.20.20.140">
    <property type="entry name" value="Metal-dependent hydrolases"/>
    <property type="match status" value="1"/>
</dbReference>
<dbReference type="Pfam" id="PF07969">
    <property type="entry name" value="Amidohydro_3"/>
    <property type="match status" value="1"/>
</dbReference>
<sequence>MPLIRYLTPHLKIALCSLTLMFTASPAAADDLIIDNVRGYTHSQGSAKTTPTRFSSLFIRDGRVLTTDPDQIAKLANGKTQRINGRGRVLLPGLIDAHGHLAGLAQLLASVDLRDASSAQAAANKVAQFAAQSTNALWIGGRGWNQENWDGKQFPTAAHLDALNIDKPIVLERVDGHAVWVNSKALSIAGIDNTTVDPAGGQIVRDAKGRATGVLIDNAITYVTSKLPSTSAAERERTLNLAFNHLLSLGVTGVHDAGIGQPMIDLLTLRAAQGGLPIRVYGMLDGSDKSLLNWLKTGPIADANDTLSIRSVKLYADGALGSRGAALLADYADDPGNRGLHLTSQQALMDLFTAIDKHQFQICVHAIGDQANRQVLDNFEVLFKRGGNSALRHRIEHAQVIEPTDLKRLSNLNLIASMQPTHATSDMHMAEDRLGQSRLTGAYAWQTLLKGGTRMAFGSDFPVESANPFFGIHAAVTRQDHNNLPVKGWRADQAVSVGEALRIFTRDNAWAAHMENQVGTLEPGKWADFILLEQDPYTLPAHQLWQITVDETWVAGEQRWRAPK</sequence>
<feature type="domain" description="Amidohydrolase 3" evidence="2">
    <location>
        <begin position="83"/>
        <end position="558"/>
    </location>
</feature>
<dbReference type="PANTHER" id="PTHR22642">
    <property type="entry name" value="IMIDAZOLONEPROPIONASE"/>
    <property type="match status" value="1"/>
</dbReference>
<dbReference type="AlphaFoldDB" id="A0A839UIK1"/>
<feature type="signal peptide" evidence="1">
    <location>
        <begin position="1"/>
        <end position="29"/>
    </location>
</feature>
<dbReference type="InterPro" id="IPR011059">
    <property type="entry name" value="Metal-dep_hydrolase_composite"/>
</dbReference>
<keyword evidence="1" id="KW-0732">Signal</keyword>
<evidence type="ECO:0000259" key="2">
    <source>
        <dbReference type="Pfam" id="PF07969"/>
    </source>
</evidence>
<accession>A0A839UIK1</accession>
<feature type="chain" id="PRO_5032838205" description="Amidohydrolase 3 domain-containing protein" evidence="1">
    <location>
        <begin position="30"/>
        <end position="564"/>
    </location>
</feature>
<dbReference type="InterPro" id="IPR013108">
    <property type="entry name" value="Amidohydro_3"/>
</dbReference>
<organism evidence="3 4">
    <name type="scientific">Simiduia aestuariiviva</name>
    <dbReference type="NCBI Taxonomy" id="1510459"/>
    <lineage>
        <taxon>Bacteria</taxon>
        <taxon>Pseudomonadati</taxon>
        <taxon>Pseudomonadota</taxon>
        <taxon>Gammaproteobacteria</taxon>
        <taxon>Cellvibrionales</taxon>
        <taxon>Cellvibrionaceae</taxon>
        <taxon>Simiduia</taxon>
    </lineage>
</organism>
<proteinExistence type="predicted"/>
<dbReference type="Gene3D" id="3.10.310.70">
    <property type="match status" value="1"/>
</dbReference>
<dbReference type="RefSeq" id="WP_183908608.1">
    <property type="nucleotide sequence ID" value="NZ_JACHXZ010000001.1"/>
</dbReference>
<dbReference type="EMBL" id="JACHXZ010000001">
    <property type="protein sequence ID" value="MBB3167682.1"/>
    <property type="molecule type" value="Genomic_DNA"/>
</dbReference>
<dbReference type="InterPro" id="IPR033932">
    <property type="entry name" value="YtcJ-like"/>
</dbReference>
<dbReference type="CDD" id="cd01300">
    <property type="entry name" value="YtcJ_like"/>
    <property type="match status" value="1"/>
</dbReference>
<evidence type="ECO:0000256" key="1">
    <source>
        <dbReference type="SAM" id="SignalP"/>
    </source>
</evidence>
<reference evidence="3 4" key="1">
    <citation type="submission" date="2020-08" db="EMBL/GenBank/DDBJ databases">
        <title>Genomic Encyclopedia of Type Strains, Phase III (KMG-III): the genomes of soil and plant-associated and newly described type strains.</title>
        <authorList>
            <person name="Whitman W."/>
        </authorList>
    </citation>
    <scope>NUCLEOTIDE SEQUENCE [LARGE SCALE GENOMIC DNA]</scope>
    <source>
        <strain evidence="3 4">CECT 8571</strain>
    </source>
</reference>
<keyword evidence="4" id="KW-1185">Reference proteome</keyword>
<protein>
    <recommendedName>
        <fullName evidence="2">Amidohydrolase 3 domain-containing protein</fullName>
    </recommendedName>
</protein>
<evidence type="ECO:0000313" key="4">
    <source>
        <dbReference type="Proteomes" id="UP000559987"/>
    </source>
</evidence>
<evidence type="ECO:0000313" key="3">
    <source>
        <dbReference type="EMBL" id="MBB3167682.1"/>
    </source>
</evidence>
<dbReference type="Proteomes" id="UP000559987">
    <property type="component" value="Unassembled WGS sequence"/>
</dbReference>
<dbReference type="InterPro" id="IPR032466">
    <property type="entry name" value="Metal_Hydrolase"/>
</dbReference>
<gene>
    <name evidence="3" type="ORF">FHS30_000858</name>
</gene>
<comment type="caution">
    <text evidence="3">The sequence shown here is derived from an EMBL/GenBank/DDBJ whole genome shotgun (WGS) entry which is preliminary data.</text>
</comment>